<feature type="region of interest" description="Disordered" evidence="2">
    <location>
        <begin position="382"/>
        <end position="408"/>
    </location>
</feature>
<proteinExistence type="predicted"/>
<dbReference type="InterPro" id="IPR004252">
    <property type="entry name" value="Probable_transposase_24"/>
</dbReference>
<feature type="compositionally biased region" description="Pro residues" evidence="2">
    <location>
        <begin position="392"/>
        <end position="408"/>
    </location>
</feature>
<gene>
    <name evidence="3" type="primary">60I2G03</name>
</gene>
<organism evidence="3">
    <name type="scientific">Populus deltoides</name>
    <name type="common">Eastern poplar</name>
    <name type="synonym">Eastern cottonwood</name>
    <dbReference type="NCBI Taxonomy" id="3696"/>
    <lineage>
        <taxon>Eukaryota</taxon>
        <taxon>Viridiplantae</taxon>
        <taxon>Streptophyta</taxon>
        <taxon>Embryophyta</taxon>
        <taxon>Tracheophyta</taxon>
        <taxon>Spermatophyta</taxon>
        <taxon>Magnoliopsida</taxon>
        <taxon>eudicotyledons</taxon>
        <taxon>Gunneridae</taxon>
        <taxon>Pentapetalae</taxon>
        <taxon>rosids</taxon>
        <taxon>fabids</taxon>
        <taxon>Malpighiales</taxon>
        <taxon>Salicaceae</taxon>
        <taxon>Saliceae</taxon>
        <taxon>Populus</taxon>
    </lineage>
</organism>
<feature type="coiled-coil region" evidence="1">
    <location>
        <begin position="347"/>
        <end position="374"/>
    </location>
</feature>
<accession>Q710T9</accession>
<evidence type="ECO:0000313" key="3">
    <source>
        <dbReference type="EMBL" id="CAC95122.1"/>
    </source>
</evidence>
<evidence type="ECO:0000256" key="2">
    <source>
        <dbReference type="SAM" id="MobiDB-lite"/>
    </source>
</evidence>
<dbReference type="Pfam" id="PF03004">
    <property type="entry name" value="Transposase_24"/>
    <property type="match status" value="1"/>
</dbReference>
<dbReference type="AlphaFoldDB" id="Q710T9"/>
<feature type="compositionally biased region" description="Polar residues" evidence="2">
    <location>
        <begin position="44"/>
        <end position="58"/>
    </location>
</feature>
<evidence type="ECO:0000256" key="1">
    <source>
        <dbReference type="SAM" id="Coils"/>
    </source>
</evidence>
<name>Q710T9_POPDE</name>
<dbReference type="EMBL" id="AJ416708">
    <property type="protein sequence ID" value="CAC95122.1"/>
    <property type="molecule type" value="Genomic_DNA"/>
</dbReference>
<feature type="region of interest" description="Disordered" evidence="2">
    <location>
        <begin position="1"/>
        <end position="58"/>
    </location>
</feature>
<protein>
    <submittedName>
        <fullName evidence="3">60I2G03 protein</fullName>
    </submittedName>
</protein>
<keyword evidence="1" id="KW-0175">Coiled coil</keyword>
<sequence>MKSTARRQKTVAASSSSSEEDVSLGADHGEESTPTCDAASSSAVSQRRSGVPSQRGQFTRKYQAQWKDDLSMFTNIEAARTITLAFKSSMEIPLFQWSQVSKHPEWKPNIDAWFKRFQNKFEWDRADNNVVRRVWENHAATRLRDFWYDTQKKSKRHARDNGLEGWNEVAVWQEFKPPFISGEIWTAYIEHVTSERFSRCSHSGADNRNWQIHGSVTTHTGGSVPFSAHAKRMAASLGREPSPMELFLETHVRSQDRQKGVQQFVDNRAQHFVETYNSRLRERYGDNPSTHPDFDPDLWMEAGSSGGPDKNRVYGLSNTTADNLRSTRSVSTVGSSPSVSNTQSEEFIALKQQYQQLSTNYDELRQIVMEMRSKMGDDTCAASFWPYGPGNNQPPPPPPPPPPAPPLF</sequence>
<reference evidence="3" key="1">
    <citation type="journal article" date="2004" name="Theor. Appl. Genet.">
        <title>Annotation of a 95-kb Populus deltoides genomic sequence reveals a disease resistance gene cluster and novel class I and class II transposable elements.</title>
        <authorList>
            <person name="Lescot M."/>
            <person name="Rombauts S."/>
            <person name="Zhang J."/>
            <person name="Aubourg S."/>
            <person name="Mathe C."/>
            <person name="Jansson S."/>
            <person name="Rouze P."/>
            <person name="Boerjan W."/>
        </authorList>
    </citation>
    <scope>NUCLEOTIDE SEQUENCE</scope>
</reference>